<keyword evidence="3" id="KW-0560">Oxidoreductase</keyword>
<dbReference type="SUPFAM" id="SSF46548">
    <property type="entry name" value="alpha-helical ferredoxin"/>
    <property type="match status" value="1"/>
</dbReference>
<dbReference type="PRINTS" id="PR00419">
    <property type="entry name" value="ADXRDTASE"/>
</dbReference>
<dbReference type="SUPFAM" id="SSF51971">
    <property type="entry name" value="Nucleotide-binding domain"/>
    <property type="match status" value="1"/>
</dbReference>
<evidence type="ECO:0000259" key="1">
    <source>
        <dbReference type="Pfam" id="PF07992"/>
    </source>
</evidence>
<reference evidence="3" key="1">
    <citation type="submission" date="2020-10" db="EMBL/GenBank/DDBJ databases">
        <authorList>
            <person name="Gilroy R."/>
        </authorList>
    </citation>
    <scope>NUCLEOTIDE SEQUENCE</scope>
    <source>
        <strain evidence="3">G3-4614</strain>
    </source>
</reference>
<dbReference type="AlphaFoldDB" id="A0A9D9E2G8"/>
<evidence type="ECO:0000313" key="3">
    <source>
        <dbReference type="EMBL" id="MBO8438339.1"/>
    </source>
</evidence>
<dbReference type="InterPro" id="IPR023753">
    <property type="entry name" value="FAD/NAD-binding_dom"/>
</dbReference>
<dbReference type="PANTHER" id="PTHR42783:SF3">
    <property type="entry name" value="GLUTAMATE SYNTHASE [NADPH] SMALL CHAIN-RELATED"/>
    <property type="match status" value="1"/>
</dbReference>
<dbReference type="NCBIfam" id="TIGR01316">
    <property type="entry name" value="gltA"/>
    <property type="match status" value="1"/>
</dbReference>
<dbReference type="GO" id="GO:0051536">
    <property type="term" value="F:iron-sulfur cluster binding"/>
    <property type="evidence" value="ECO:0007669"/>
    <property type="project" value="InterPro"/>
</dbReference>
<feature type="domain" description="FAD/NAD(P)-binding" evidence="1">
    <location>
        <begin position="169"/>
        <end position="475"/>
    </location>
</feature>
<dbReference type="PANTHER" id="PTHR42783">
    <property type="entry name" value="GLUTAMATE SYNTHASE [NADPH] SMALL CHAIN"/>
    <property type="match status" value="1"/>
</dbReference>
<dbReference type="InterPro" id="IPR028261">
    <property type="entry name" value="DPD_II"/>
</dbReference>
<gene>
    <name evidence="3" type="primary">gltA</name>
    <name evidence="3" type="ORF">IAC54_05505</name>
</gene>
<comment type="caution">
    <text evidence="3">The sequence shown here is derived from an EMBL/GenBank/DDBJ whole genome shotgun (WGS) entry which is preliminary data.</text>
</comment>
<dbReference type="Pfam" id="PF14691">
    <property type="entry name" value="Fer4_20"/>
    <property type="match status" value="1"/>
</dbReference>
<dbReference type="InterPro" id="IPR036188">
    <property type="entry name" value="FAD/NAD-bd_sf"/>
</dbReference>
<organism evidence="3 4">
    <name type="scientific">Candidatus Caccoplasma merdipullorum</name>
    <dbReference type="NCBI Taxonomy" id="2840718"/>
    <lineage>
        <taxon>Bacteria</taxon>
        <taxon>Pseudomonadati</taxon>
        <taxon>Bacteroidota</taxon>
        <taxon>Bacteroidia</taxon>
        <taxon>Bacteroidales</taxon>
        <taxon>Bacteroidaceae</taxon>
        <taxon>Bacteroidaceae incertae sedis</taxon>
        <taxon>Candidatus Caccoplasma</taxon>
    </lineage>
</organism>
<reference evidence="3" key="2">
    <citation type="journal article" date="2021" name="PeerJ">
        <title>Extensive microbial diversity within the chicken gut microbiome revealed by metagenomics and culture.</title>
        <authorList>
            <person name="Gilroy R."/>
            <person name="Ravi A."/>
            <person name="Getino M."/>
            <person name="Pursley I."/>
            <person name="Horton D.L."/>
            <person name="Alikhan N.F."/>
            <person name="Baker D."/>
            <person name="Gharbi K."/>
            <person name="Hall N."/>
            <person name="Watson M."/>
            <person name="Adriaenssens E.M."/>
            <person name="Foster-Nyarko E."/>
            <person name="Jarju S."/>
            <person name="Secka A."/>
            <person name="Antonio M."/>
            <person name="Oren A."/>
            <person name="Chaudhuri R.R."/>
            <person name="La Ragione R."/>
            <person name="Hildebrand F."/>
            <person name="Pallen M.J."/>
        </authorList>
    </citation>
    <scope>NUCLEOTIDE SEQUENCE</scope>
    <source>
        <strain evidence="3">G3-4614</strain>
    </source>
</reference>
<dbReference type="Gene3D" id="1.10.1060.10">
    <property type="entry name" value="Alpha-helical ferredoxin"/>
    <property type="match status" value="1"/>
</dbReference>
<evidence type="ECO:0000259" key="2">
    <source>
        <dbReference type="Pfam" id="PF14691"/>
    </source>
</evidence>
<protein>
    <submittedName>
        <fullName evidence="3">NADPH-dependent glutamate synthase</fullName>
        <ecNumber evidence="3">1.4.1.13</ecNumber>
    </submittedName>
</protein>
<dbReference type="Pfam" id="PF07992">
    <property type="entry name" value="Pyr_redox_2"/>
    <property type="match status" value="1"/>
</dbReference>
<dbReference type="EMBL" id="JADIMW010000060">
    <property type="protein sequence ID" value="MBO8438339.1"/>
    <property type="molecule type" value="Genomic_DNA"/>
</dbReference>
<evidence type="ECO:0000313" key="4">
    <source>
        <dbReference type="Proteomes" id="UP000823636"/>
    </source>
</evidence>
<dbReference type="Gene3D" id="3.50.50.60">
    <property type="entry name" value="FAD/NAD(P)-binding domain"/>
    <property type="match status" value="2"/>
</dbReference>
<dbReference type="InterPro" id="IPR009051">
    <property type="entry name" value="Helical_ferredxn"/>
</dbReference>
<sequence>MSKEIISAQRAEAWREELRKEIKNKDRVNIERVRMTELDPAYRITNNEEVNCGLTLEQARREASRCLDCPDPQCIEGCPVGIYIPTFIKNIERGEILEAAKTLKLTSALPAVCGRVCPQEKQCESKCFYKQKLKKEPVAIGYLERFAADYERESGNISVPEIKDKNGIKIAVVGSGPAGLSFAGEMAKYGYSVTVFEALHEIGGVLKYGIPEFRLPNSIVDVEIDGLRKMGVEFLTDCIVGKTITYDDLHEMGFKGVFVASGAGLPRFMNIPGENLIGVMSSNEYLTRVNLMGAASADSDTPVLKGKRVAVIGGGNTAMDSVRTAKRVGAERAIIVYRRSEEEMPARVEEVHHAKQEGVEFMTLHNPIEYIGDEKGRVKAMKLQKMRLGEPDASGRRSPEPIEGAVETLEIDEVIVSVGVSPNPLIPNTVKGLEISRKGTIVVDENTMKSALPDLYAGGDIVRGGATVILAMGDGRRAAMFMNESLKNNG</sequence>
<dbReference type="GO" id="GO:0004355">
    <property type="term" value="F:glutamate synthase (NADPH) activity"/>
    <property type="evidence" value="ECO:0007669"/>
    <property type="project" value="UniProtKB-EC"/>
</dbReference>
<proteinExistence type="predicted"/>
<dbReference type="Proteomes" id="UP000823636">
    <property type="component" value="Unassembled WGS sequence"/>
</dbReference>
<accession>A0A9D9E2G8</accession>
<dbReference type="InterPro" id="IPR006004">
    <property type="entry name" value="SudA-like"/>
</dbReference>
<name>A0A9D9E2G8_9BACT</name>
<feature type="domain" description="Dihydroprymidine dehydrogenase" evidence="2">
    <location>
        <begin position="44"/>
        <end position="155"/>
    </location>
</feature>
<dbReference type="EC" id="1.4.1.13" evidence="3"/>